<proteinExistence type="predicted"/>
<dbReference type="CDD" id="cd01399">
    <property type="entry name" value="GlcN6P_deaminase"/>
    <property type="match status" value="1"/>
</dbReference>
<keyword evidence="2" id="KW-0119">Carbohydrate metabolism</keyword>
<evidence type="ECO:0000256" key="1">
    <source>
        <dbReference type="ARBA" id="ARBA00022801"/>
    </source>
</evidence>
<gene>
    <name evidence="4" type="ORF">WDZ17_00315</name>
</gene>
<keyword evidence="1" id="KW-0378">Hydrolase</keyword>
<sequence length="251" mass="26164">MRLQVEVLADAREIGRRGADVVAGELLAGRLRVLGVATGSSPLQVYESLAARDLPGWDGVEVFALDEYVGLPAGDRASYADVVDREVRAPLGVDPARVHVPDGRADDLDAACDAYEQALVAAGGVDVQVLGIGATGHIGFNEPGSPFSSRTRVVELTPRTVADNARFFASADDVPRRAITQGIATIARARRHVLIARGEGKAEAVRAALEGEVAPDCPASALRTFEDVLVLLDPAAASLLTRSPARAVGAG</sequence>
<evidence type="ECO:0000313" key="5">
    <source>
        <dbReference type="Proteomes" id="UP001387100"/>
    </source>
</evidence>
<dbReference type="Pfam" id="PF01182">
    <property type="entry name" value="Glucosamine_iso"/>
    <property type="match status" value="1"/>
</dbReference>
<dbReference type="SUPFAM" id="SSF100950">
    <property type="entry name" value="NagB/RpiA/CoA transferase-like"/>
    <property type="match status" value="1"/>
</dbReference>
<feature type="domain" description="Glucosamine/galactosamine-6-phosphate isomerase" evidence="3">
    <location>
        <begin position="34"/>
        <end position="224"/>
    </location>
</feature>
<dbReference type="Gene3D" id="3.40.50.1360">
    <property type="match status" value="1"/>
</dbReference>
<evidence type="ECO:0000313" key="4">
    <source>
        <dbReference type="EMBL" id="MEJ5943735.1"/>
    </source>
</evidence>
<reference evidence="4 5" key="1">
    <citation type="journal article" date="2017" name="Int. J. Syst. Evol. Microbiol.">
        <title>Pseudokineococcus basanitobsidens sp. nov., isolated from volcanic rock.</title>
        <authorList>
            <person name="Lee D.W."/>
            <person name="Park M.Y."/>
            <person name="Kim J.J."/>
            <person name="Kim B.S."/>
        </authorList>
    </citation>
    <scope>NUCLEOTIDE SEQUENCE [LARGE SCALE GENOMIC DNA]</scope>
    <source>
        <strain evidence="4 5">DSM 103726</strain>
    </source>
</reference>
<dbReference type="EMBL" id="JBBIAA010000001">
    <property type="protein sequence ID" value="MEJ5943735.1"/>
    <property type="molecule type" value="Genomic_DNA"/>
</dbReference>
<accession>A0ABU8RFB5</accession>
<evidence type="ECO:0000256" key="2">
    <source>
        <dbReference type="ARBA" id="ARBA00023277"/>
    </source>
</evidence>
<dbReference type="InterPro" id="IPR004547">
    <property type="entry name" value="Glucosamine6P_isomerase"/>
</dbReference>
<evidence type="ECO:0000259" key="3">
    <source>
        <dbReference type="Pfam" id="PF01182"/>
    </source>
</evidence>
<dbReference type="PANTHER" id="PTHR11280:SF5">
    <property type="entry name" value="GLUCOSAMINE-6-PHOSPHATE ISOMERASE"/>
    <property type="match status" value="1"/>
</dbReference>
<dbReference type="InterPro" id="IPR006148">
    <property type="entry name" value="Glc/Gal-6P_isomerase"/>
</dbReference>
<dbReference type="Proteomes" id="UP001387100">
    <property type="component" value="Unassembled WGS sequence"/>
</dbReference>
<dbReference type="RefSeq" id="WP_339573127.1">
    <property type="nucleotide sequence ID" value="NZ_JBBIAA010000001.1"/>
</dbReference>
<keyword evidence="5" id="KW-1185">Reference proteome</keyword>
<comment type="caution">
    <text evidence="4">The sequence shown here is derived from an EMBL/GenBank/DDBJ whole genome shotgun (WGS) entry which is preliminary data.</text>
</comment>
<dbReference type="PANTHER" id="PTHR11280">
    <property type="entry name" value="GLUCOSAMINE-6-PHOSPHATE ISOMERASE"/>
    <property type="match status" value="1"/>
</dbReference>
<protein>
    <submittedName>
        <fullName evidence="4">Glucosamine-6-phosphate deaminase</fullName>
    </submittedName>
</protein>
<dbReference type="InterPro" id="IPR037171">
    <property type="entry name" value="NagB/RpiA_transferase-like"/>
</dbReference>
<name>A0ABU8RFB5_9ACTN</name>
<organism evidence="4 5">
    <name type="scientific">Pseudokineococcus basanitobsidens</name>
    <dbReference type="NCBI Taxonomy" id="1926649"/>
    <lineage>
        <taxon>Bacteria</taxon>
        <taxon>Bacillati</taxon>
        <taxon>Actinomycetota</taxon>
        <taxon>Actinomycetes</taxon>
        <taxon>Kineosporiales</taxon>
        <taxon>Kineosporiaceae</taxon>
        <taxon>Pseudokineococcus</taxon>
    </lineage>
</organism>